<dbReference type="EMBL" id="CP017755">
    <property type="protein sequence ID" value="AOZ10358.1"/>
    <property type="molecule type" value="Genomic_DNA"/>
</dbReference>
<sequence>MAILTFPDDLLPSGAMFGLQSNTESFTSPLNRATQTVERPGALWRARLTFSTLSEPQQRRLKALLAALNGMAGRLYLWPHGTPAAAIVAARPELAGAAAPQVNGALSDFRLLPSRSWPAATLVLRAGEFIAAGGELKLVTADVTSDAAGLAQIPVAPPFRRAPADRSSIALDKPKALMRPASDTWEFVSTAAWRHETFAVDFIEVPA</sequence>
<evidence type="ECO:0000313" key="1">
    <source>
        <dbReference type="EMBL" id="AOZ10358.1"/>
    </source>
</evidence>
<dbReference type="RefSeq" id="WP_071072839.1">
    <property type="nucleotide sequence ID" value="NZ_CP017755.1"/>
</dbReference>
<gene>
    <name evidence="1" type="ORF">BKK80_32750</name>
</gene>
<reference evidence="1 2" key="1">
    <citation type="submission" date="2016-10" db="EMBL/GenBank/DDBJ databases">
        <title>Complete genome sequences of three Cupriavidus strains isolated from various Malaysian environments.</title>
        <authorList>
            <person name="Abdullah A.A.-A."/>
            <person name="Shafie N.A.H."/>
            <person name="Lau N.S."/>
        </authorList>
    </citation>
    <scope>NUCLEOTIDE SEQUENCE [LARGE SCALE GENOMIC DNA]</scope>
    <source>
        <strain evidence="1 2">USMAA1020</strain>
    </source>
</reference>
<accession>A0ABM6FER5</accession>
<name>A0ABM6FER5_9BURK</name>
<evidence type="ECO:0000313" key="2">
    <source>
        <dbReference type="Proteomes" id="UP000177515"/>
    </source>
</evidence>
<protein>
    <submittedName>
        <fullName evidence="1">Uncharacterized protein</fullName>
    </submittedName>
</protein>
<proteinExistence type="predicted"/>
<keyword evidence="2" id="KW-1185">Reference proteome</keyword>
<dbReference type="Proteomes" id="UP000177515">
    <property type="component" value="Chromosome 2"/>
</dbReference>
<organism evidence="1 2">
    <name type="scientific">Cupriavidus malaysiensis</name>
    <dbReference type="NCBI Taxonomy" id="367825"/>
    <lineage>
        <taxon>Bacteria</taxon>
        <taxon>Pseudomonadati</taxon>
        <taxon>Pseudomonadota</taxon>
        <taxon>Betaproteobacteria</taxon>
        <taxon>Burkholderiales</taxon>
        <taxon>Burkholderiaceae</taxon>
        <taxon>Cupriavidus</taxon>
    </lineage>
</organism>